<accession>A0A3B1CDF3</accession>
<organism evidence="4">
    <name type="scientific">hydrothermal vent metagenome</name>
    <dbReference type="NCBI Taxonomy" id="652676"/>
    <lineage>
        <taxon>unclassified sequences</taxon>
        <taxon>metagenomes</taxon>
        <taxon>ecological metagenomes</taxon>
    </lineage>
</organism>
<dbReference type="Gene3D" id="3.30.70.270">
    <property type="match status" value="1"/>
</dbReference>
<proteinExistence type="predicted"/>
<name>A0A3B1CDF3_9ZZZZ</name>
<sequence>MAAAYGKNPVLQKYKDRADHLQKLVESHEALVSSAVNHIKILAKGDADLEKGLDAVVSNIKGAKTFFQIEKARLDYIELLKKLNAHVQERSSKSGGFFSSIRALFQGGSEKQPQKKAEGKEAPSARGGPIELVDSSREILTPYISLLESFSKGTMLLSDDNDPFFSSLVALRRSAFSELKDDKADSLSLSLYNFYIRKSNEAATIENERGELKKIISSLTGYIQSVAVSSASFGGKLDQYSQKIMAASDLQEIKDIQHHILTETLEIQKINSAVRDQLAESEIKLNQANEKILRLEQNLEMARQEKSTDQLTQVFNRRFFDETMEKTIANFERYGEESALIMMDIDHFKKFNDTYGHIAGDQVIRTVADITRESVRVGDIVARYGGEEFVVILNHANLKDAAKVAETIRKNVKAHEFGVGGKTVHATVSLGVAEFTKGDTSKQVVERSDKRLYMAKKGGRDRVFSSDE</sequence>
<dbReference type="GO" id="GO:0005886">
    <property type="term" value="C:plasma membrane"/>
    <property type="evidence" value="ECO:0007669"/>
    <property type="project" value="TreeGrafter"/>
</dbReference>
<dbReference type="PANTHER" id="PTHR45138:SF24">
    <property type="entry name" value="DIGUANYLATE CYCLASE DGCC-RELATED"/>
    <property type="match status" value="1"/>
</dbReference>
<evidence type="ECO:0000256" key="1">
    <source>
        <dbReference type="SAM" id="Coils"/>
    </source>
</evidence>
<feature type="region of interest" description="Disordered" evidence="2">
    <location>
        <begin position="108"/>
        <end position="128"/>
    </location>
</feature>
<dbReference type="AlphaFoldDB" id="A0A3B1CDF3"/>
<keyword evidence="1" id="KW-0175">Coiled coil</keyword>
<evidence type="ECO:0000256" key="2">
    <source>
        <dbReference type="SAM" id="MobiDB-lite"/>
    </source>
</evidence>
<dbReference type="SMART" id="SM00267">
    <property type="entry name" value="GGDEF"/>
    <property type="match status" value="1"/>
</dbReference>
<feature type="compositionally biased region" description="Basic and acidic residues" evidence="2">
    <location>
        <begin position="112"/>
        <end position="123"/>
    </location>
</feature>
<dbReference type="SUPFAM" id="SSF55073">
    <property type="entry name" value="Nucleotide cyclase"/>
    <property type="match status" value="1"/>
</dbReference>
<feature type="coiled-coil region" evidence="1">
    <location>
        <begin position="271"/>
        <end position="305"/>
    </location>
</feature>
<dbReference type="GO" id="GO:0052621">
    <property type="term" value="F:diguanylate cyclase activity"/>
    <property type="evidence" value="ECO:0007669"/>
    <property type="project" value="TreeGrafter"/>
</dbReference>
<evidence type="ECO:0000313" key="4">
    <source>
        <dbReference type="EMBL" id="VAX14837.1"/>
    </source>
</evidence>
<reference evidence="4" key="1">
    <citation type="submission" date="2018-06" db="EMBL/GenBank/DDBJ databases">
        <authorList>
            <person name="Zhirakovskaya E."/>
        </authorList>
    </citation>
    <scope>NUCLEOTIDE SEQUENCE</scope>
</reference>
<dbReference type="InterPro" id="IPR000160">
    <property type="entry name" value="GGDEF_dom"/>
</dbReference>
<dbReference type="InterPro" id="IPR043128">
    <property type="entry name" value="Rev_trsase/Diguanyl_cyclase"/>
</dbReference>
<dbReference type="FunFam" id="3.30.70.270:FF:000001">
    <property type="entry name" value="Diguanylate cyclase domain protein"/>
    <property type="match status" value="1"/>
</dbReference>
<feature type="domain" description="GGDEF" evidence="3">
    <location>
        <begin position="336"/>
        <end position="468"/>
    </location>
</feature>
<dbReference type="Pfam" id="PF00990">
    <property type="entry name" value="GGDEF"/>
    <property type="match status" value="1"/>
</dbReference>
<dbReference type="PROSITE" id="PS50887">
    <property type="entry name" value="GGDEF"/>
    <property type="match status" value="1"/>
</dbReference>
<evidence type="ECO:0000259" key="3">
    <source>
        <dbReference type="PROSITE" id="PS50887"/>
    </source>
</evidence>
<protein>
    <submittedName>
        <fullName evidence="4">Diguanylate cyclase (GGDEF domain)</fullName>
    </submittedName>
</protein>
<dbReference type="InterPro" id="IPR029787">
    <property type="entry name" value="Nucleotide_cyclase"/>
</dbReference>
<dbReference type="GO" id="GO:1902201">
    <property type="term" value="P:negative regulation of bacterial-type flagellum-dependent cell motility"/>
    <property type="evidence" value="ECO:0007669"/>
    <property type="project" value="TreeGrafter"/>
</dbReference>
<dbReference type="PANTHER" id="PTHR45138">
    <property type="entry name" value="REGULATORY COMPONENTS OF SENSORY TRANSDUCTION SYSTEM"/>
    <property type="match status" value="1"/>
</dbReference>
<dbReference type="EMBL" id="UOGA01000018">
    <property type="protein sequence ID" value="VAX14837.1"/>
    <property type="molecule type" value="Genomic_DNA"/>
</dbReference>
<dbReference type="NCBIfam" id="TIGR00254">
    <property type="entry name" value="GGDEF"/>
    <property type="match status" value="1"/>
</dbReference>
<dbReference type="InterPro" id="IPR050469">
    <property type="entry name" value="Diguanylate_Cyclase"/>
</dbReference>
<dbReference type="CDD" id="cd01949">
    <property type="entry name" value="GGDEF"/>
    <property type="match status" value="1"/>
</dbReference>
<dbReference type="GO" id="GO:0043709">
    <property type="term" value="P:cell adhesion involved in single-species biofilm formation"/>
    <property type="evidence" value="ECO:0007669"/>
    <property type="project" value="TreeGrafter"/>
</dbReference>
<gene>
    <name evidence="4" type="ORF">MNBD_NITROSPINAE04-1687</name>
</gene>